<keyword evidence="4" id="KW-1185">Reference proteome</keyword>
<keyword evidence="2" id="KW-0812">Transmembrane</keyword>
<protein>
    <submittedName>
        <fullName evidence="3">Uncharacterized protein</fullName>
    </submittedName>
</protein>
<feature type="region of interest" description="Disordered" evidence="1">
    <location>
        <begin position="1"/>
        <end position="21"/>
    </location>
</feature>
<dbReference type="EMBL" id="OZ037947">
    <property type="protein sequence ID" value="CAL1706815.1"/>
    <property type="molecule type" value="Genomic_DNA"/>
</dbReference>
<reference evidence="4" key="1">
    <citation type="submission" date="2024-04" db="EMBL/GenBank/DDBJ databases">
        <authorList>
            <person name="Shaw F."/>
            <person name="Minotto A."/>
        </authorList>
    </citation>
    <scope>NUCLEOTIDE SEQUENCE [LARGE SCALE GENOMIC DNA]</scope>
</reference>
<keyword evidence="2" id="KW-1133">Transmembrane helix</keyword>
<evidence type="ECO:0000256" key="1">
    <source>
        <dbReference type="SAM" id="MobiDB-lite"/>
    </source>
</evidence>
<accession>A0ABP1DG66</accession>
<keyword evidence="2" id="KW-0472">Membrane</keyword>
<sequence>MASNSQKNTREQHDPTVNDDLESMETLFGTAGADSSLGRLEDSVSLFQKPSRDTYFSQESKKGLVIGAVGLIGCYTLKYFVRPSNLLRKRVWIGSTFGVLSYDAIASEVQQNRFVRTLRPDNELQTLSLSSLIMFFTSMNLMSAQKAFPKLDDELISYYRDFRSTTTGATTSITERISQATRAAWSSENSRAICWCLFANSLLRAGVAPRDVDICICNLALWADLPLGRQPLDRKRDLAVASWTGAVIVRLLTHRRWLSRISAPIAISSLFFWFTVDRVRGYYTFYEPSRIEQKEKVAKVYKDHILLASDIQKLNKRLEDNGLFD</sequence>
<dbReference type="Proteomes" id="UP001497453">
    <property type="component" value="Chromosome 4"/>
</dbReference>
<evidence type="ECO:0000313" key="4">
    <source>
        <dbReference type="Proteomes" id="UP001497453"/>
    </source>
</evidence>
<evidence type="ECO:0000256" key="2">
    <source>
        <dbReference type="SAM" id="Phobius"/>
    </source>
</evidence>
<proteinExistence type="predicted"/>
<name>A0ABP1DG66_9APHY</name>
<evidence type="ECO:0000313" key="3">
    <source>
        <dbReference type="EMBL" id="CAL1706815.1"/>
    </source>
</evidence>
<organism evidence="3 4">
    <name type="scientific">Somion occarium</name>
    <dbReference type="NCBI Taxonomy" id="3059160"/>
    <lineage>
        <taxon>Eukaryota</taxon>
        <taxon>Fungi</taxon>
        <taxon>Dikarya</taxon>
        <taxon>Basidiomycota</taxon>
        <taxon>Agaricomycotina</taxon>
        <taxon>Agaricomycetes</taxon>
        <taxon>Polyporales</taxon>
        <taxon>Cerrenaceae</taxon>
        <taxon>Somion</taxon>
    </lineage>
</organism>
<feature type="transmembrane region" description="Helical" evidence="2">
    <location>
        <begin position="257"/>
        <end position="276"/>
    </location>
</feature>
<gene>
    <name evidence="3" type="ORF">GFSPODELE1_LOCUS6052</name>
</gene>